<comment type="caution">
    <text evidence="2">The sequence shown here is derived from an EMBL/GenBank/DDBJ whole genome shotgun (WGS) entry which is preliminary data.</text>
</comment>
<keyword evidence="3" id="KW-1185">Reference proteome</keyword>
<sequence>MNSFHPFPRLPPELRREIWDLSIVPRQVDLHVVFDLQVQPWCDRDASGWPDSAFPEAFCIRSCNTMTPPALQACRESRAHLESVEGGYAKAFAGGQEPIYTWVNFALDTIALDTIALDTIALDTIALDAARFVDEGWSEVMSEEAVRIVRLRLTHAEILGQFFQEHGFLESYVRGLNIKELTLHDDWKGSDYLDYTWLQV</sequence>
<dbReference type="PANTHER" id="PTHR35910">
    <property type="entry name" value="2EXR DOMAIN-CONTAINING PROTEIN"/>
    <property type="match status" value="1"/>
</dbReference>
<dbReference type="PANTHER" id="PTHR35910:SF1">
    <property type="entry name" value="2EXR DOMAIN-CONTAINING PROTEIN"/>
    <property type="match status" value="1"/>
</dbReference>
<name>A0ABR1RI35_9PEZI</name>
<dbReference type="Proteomes" id="UP001396898">
    <property type="component" value="Unassembled WGS sequence"/>
</dbReference>
<evidence type="ECO:0000313" key="2">
    <source>
        <dbReference type="EMBL" id="KAK8012942.1"/>
    </source>
</evidence>
<reference evidence="2 3" key="1">
    <citation type="submission" date="2023-01" db="EMBL/GenBank/DDBJ databases">
        <title>Analysis of 21 Apiospora genomes using comparative genomics revels a genus with tremendous synthesis potential of carbohydrate active enzymes and secondary metabolites.</title>
        <authorList>
            <person name="Sorensen T."/>
        </authorList>
    </citation>
    <scope>NUCLEOTIDE SEQUENCE [LARGE SCALE GENOMIC DNA]</scope>
    <source>
        <strain evidence="2 3">CBS 20057</strain>
    </source>
</reference>
<organism evidence="2 3">
    <name type="scientific">Apiospora marii</name>
    <dbReference type="NCBI Taxonomy" id="335849"/>
    <lineage>
        <taxon>Eukaryota</taxon>
        <taxon>Fungi</taxon>
        <taxon>Dikarya</taxon>
        <taxon>Ascomycota</taxon>
        <taxon>Pezizomycotina</taxon>
        <taxon>Sordariomycetes</taxon>
        <taxon>Xylariomycetidae</taxon>
        <taxon>Amphisphaeriales</taxon>
        <taxon>Apiosporaceae</taxon>
        <taxon>Apiospora</taxon>
    </lineage>
</organism>
<evidence type="ECO:0000313" key="3">
    <source>
        <dbReference type="Proteomes" id="UP001396898"/>
    </source>
</evidence>
<proteinExistence type="predicted"/>
<protein>
    <recommendedName>
        <fullName evidence="1">2EXR domain-containing protein</fullName>
    </recommendedName>
</protein>
<accession>A0ABR1RI35</accession>
<dbReference type="EMBL" id="JAQQWI010000015">
    <property type="protein sequence ID" value="KAK8012942.1"/>
    <property type="molecule type" value="Genomic_DNA"/>
</dbReference>
<dbReference type="Pfam" id="PF20150">
    <property type="entry name" value="2EXR"/>
    <property type="match status" value="1"/>
</dbReference>
<gene>
    <name evidence="2" type="ORF">PG991_010317</name>
</gene>
<evidence type="ECO:0000259" key="1">
    <source>
        <dbReference type="Pfam" id="PF20150"/>
    </source>
</evidence>
<dbReference type="InterPro" id="IPR045518">
    <property type="entry name" value="2EXR"/>
</dbReference>
<feature type="domain" description="2EXR" evidence="1">
    <location>
        <begin position="4"/>
        <end position="110"/>
    </location>
</feature>